<name>A0A453P247_AEGTS</name>
<evidence type="ECO:0000313" key="2">
    <source>
        <dbReference type="Proteomes" id="UP000015105"/>
    </source>
</evidence>
<sequence>MNTLLNHYLHFCAVSLKMQAEMLVIEKNSPANGIIKLIEQHHITNHVMGTSSFSPCGQTKYSFVTRH</sequence>
<reference evidence="2" key="2">
    <citation type="journal article" date="2017" name="Nat. Plants">
        <title>The Aegilops tauschii genome reveals multiple impacts of transposons.</title>
        <authorList>
            <person name="Zhao G."/>
            <person name="Zou C."/>
            <person name="Li K."/>
            <person name="Wang K."/>
            <person name="Li T."/>
            <person name="Gao L."/>
            <person name="Zhang X."/>
            <person name="Wang H."/>
            <person name="Yang Z."/>
            <person name="Liu X."/>
            <person name="Jiang W."/>
            <person name="Mao L."/>
            <person name="Kong X."/>
            <person name="Jiao Y."/>
            <person name="Jia J."/>
        </authorList>
    </citation>
    <scope>NUCLEOTIDE SEQUENCE [LARGE SCALE GENOMIC DNA]</scope>
    <source>
        <strain evidence="2">cv. AL8/78</strain>
    </source>
</reference>
<dbReference type="Proteomes" id="UP000015105">
    <property type="component" value="Chromosome 6D"/>
</dbReference>
<reference evidence="1" key="3">
    <citation type="journal article" date="2017" name="Nature">
        <title>Genome sequence of the progenitor of the wheat D genome Aegilops tauschii.</title>
        <authorList>
            <person name="Luo M.C."/>
            <person name="Gu Y.Q."/>
            <person name="Puiu D."/>
            <person name="Wang H."/>
            <person name="Twardziok S.O."/>
            <person name="Deal K.R."/>
            <person name="Huo N."/>
            <person name="Zhu T."/>
            <person name="Wang L."/>
            <person name="Wang Y."/>
            <person name="McGuire P.E."/>
            <person name="Liu S."/>
            <person name="Long H."/>
            <person name="Ramasamy R.K."/>
            <person name="Rodriguez J.C."/>
            <person name="Van S.L."/>
            <person name="Yuan L."/>
            <person name="Wang Z."/>
            <person name="Xia Z."/>
            <person name="Xiao L."/>
            <person name="Anderson O.D."/>
            <person name="Ouyang S."/>
            <person name="Liang Y."/>
            <person name="Zimin A.V."/>
            <person name="Pertea G."/>
            <person name="Qi P."/>
            <person name="Bennetzen J.L."/>
            <person name="Dai X."/>
            <person name="Dawson M.W."/>
            <person name="Muller H.G."/>
            <person name="Kugler K."/>
            <person name="Rivarola-Duarte L."/>
            <person name="Spannagl M."/>
            <person name="Mayer K.F.X."/>
            <person name="Lu F.H."/>
            <person name="Bevan M.W."/>
            <person name="Leroy P."/>
            <person name="Li P."/>
            <person name="You F.M."/>
            <person name="Sun Q."/>
            <person name="Liu Z."/>
            <person name="Lyons E."/>
            <person name="Wicker T."/>
            <person name="Salzberg S.L."/>
            <person name="Devos K.M."/>
            <person name="Dvorak J."/>
        </authorList>
    </citation>
    <scope>NUCLEOTIDE SEQUENCE [LARGE SCALE GENOMIC DNA]</scope>
    <source>
        <strain evidence="1">cv. AL8/78</strain>
    </source>
</reference>
<dbReference type="EnsemblPlants" id="AET6Gv20575600.9">
    <property type="protein sequence ID" value="AET6Gv20575600.9"/>
    <property type="gene ID" value="AET6Gv20575600"/>
</dbReference>
<reference evidence="2" key="1">
    <citation type="journal article" date="2014" name="Science">
        <title>Ancient hybridizations among the ancestral genomes of bread wheat.</title>
        <authorList>
            <consortium name="International Wheat Genome Sequencing Consortium,"/>
            <person name="Marcussen T."/>
            <person name="Sandve S.R."/>
            <person name="Heier L."/>
            <person name="Spannagl M."/>
            <person name="Pfeifer M."/>
            <person name="Jakobsen K.S."/>
            <person name="Wulff B.B."/>
            <person name="Steuernagel B."/>
            <person name="Mayer K.F."/>
            <person name="Olsen O.A."/>
        </authorList>
    </citation>
    <scope>NUCLEOTIDE SEQUENCE [LARGE SCALE GENOMIC DNA]</scope>
    <source>
        <strain evidence="2">cv. AL8/78</strain>
    </source>
</reference>
<organism evidence="1 2">
    <name type="scientific">Aegilops tauschii subsp. strangulata</name>
    <name type="common">Goatgrass</name>
    <dbReference type="NCBI Taxonomy" id="200361"/>
    <lineage>
        <taxon>Eukaryota</taxon>
        <taxon>Viridiplantae</taxon>
        <taxon>Streptophyta</taxon>
        <taxon>Embryophyta</taxon>
        <taxon>Tracheophyta</taxon>
        <taxon>Spermatophyta</taxon>
        <taxon>Magnoliopsida</taxon>
        <taxon>Liliopsida</taxon>
        <taxon>Poales</taxon>
        <taxon>Poaceae</taxon>
        <taxon>BOP clade</taxon>
        <taxon>Pooideae</taxon>
        <taxon>Triticodae</taxon>
        <taxon>Triticeae</taxon>
        <taxon>Triticinae</taxon>
        <taxon>Aegilops</taxon>
    </lineage>
</organism>
<protein>
    <submittedName>
        <fullName evidence="1">Uncharacterized protein</fullName>
    </submittedName>
</protein>
<reference evidence="1" key="5">
    <citation type="journal article" date="2021" name="G3 (Bethesda)">
        <title>Aegilops tauschii genome assembly Aet v5.0 features greater sequence contiguity and improved annotation.</title>
        <authorList>
            <person name="Wang L."/>
            <person name="Zhu T."/>
            <person name="Rodriguez J.C."/>
            <person name="Deal K.R."/>
            <person name="Dubcovsky J."/>
            <person name="McGuire P.E."/>
            <person name="Lux T."/>
            <person name="Spannagl M."/>
            <person name="Mayer K.F.X."/>
            <person name="Baldrich P."/>
            <person name="Meyers B.C."/>
            <person name="Huo N."/>
            <person name="Gu Y.Q."/>
            <person name="Zhou H."/>
            <person name="Devos K.M."/>
            <person name="Bennetzen J.L."/>
            <person name="Unver T."/>
            <person name="Budak H."/>
            <person name="Gulick P.J."/>
            <person name="Galiba G."/>
            <person name="Kalapos B."/>
            <person name="Nelson D.R."/>
            <person name="Li P."/>
            <person name="You F.M."/>
            <person name="Luo M.C."/>
            <person name="Dvorak J."/>
        </authorList>
    </citation>
    <scope>NUCLEOTIDE SEQUENCE [LARGE SCALE GENOMIC DNA]</scope>
    <source>
        <strain evidence="1">cv. AL8/78</strain>
    </source>
</reference>
<dbReference type="EnsemblPlants" id="AET6Gv20575600.8">
    <property type="protein sequence ID" value="AET6Gv20575600.8"/>
    <property type="gene ID" value="AET6Gv20575600"/>
</dbReference>
<dbReference type="Gramene" id="AET6Gv20575600.9">
    <property type="protein sequence ID" value="AET6Gv20575600.9"/>
    <property type="gene ID" value="AET6Gv20575600"/>
</dbReference>
<evidence type="ECO:0000313" key="1">
    <source>
        <dbReference type="EnsemblPlants" id="AET6Gv20575600.9"/>
    </source>
</evidence>
<dbReference type="AlphaFoldDB" id="A0A453P247"/>
<reference evidence="1" key="4">
    <citation type="submission" date="2019-03" db="UniProtKB">
        <authorList>
            <consortium name="EnsemblPlants"/>
        </authorList>
    </citation>
    <scope>IDENTIFICATION</scope>
</reference>
<proteinExistence type="predicted"/>
<accession>A0A453P247</accession>
<dbReference type="Gramene" id="AET6Gv20575600.8">
    <property type="protein sequence ID" value="AET6Gv20575600.8"/>
    <property type="gene ID" value="AET6Gv20575600"/>
</dbReference>
<keyword evidence="2" id="KW-1185">Reference proteome</keyword>